<dbReference type="AlphaFoldDB" id="A0A9Q1CTR9"/>
<comment type="caution">
    <text evidence="2">The sequence shown here is derived from an EMBL/GenBank/DDBJ whole genome shotgun (WGS) entry which is preliminary data.</text>
</comment>
<organism evidence="2 3">
    <name type="scientific">Holothuria leucospilota</name>
    <name type="common">Black long sea cucumber</name>
    <name type="synonym">Mertensiothuria leucospilota</name>
    <dbReference type="NCBI Taxonomy" id="206669"/>
    <lineage>
        <taxon>Eukaryota</taxon>
        <taxon>Metazoa</taxon>
        <taxon>Echinodermata</taxon>
        <taxon>Eleutherozoa</taxon>
        <taxon>Echinozoa</taxon>
        <taxon>Holothuroidea</taxon>
        <taxon>Aspidochirotacea</taxon>
        <taxon>Aspidochirotida</taxon>
        <taxon>Holothuriidae</taxon>
        <taxon>Holothuria</taxon>
    </lineage>
</organism>
<gene>
    <name evidence="2" type="ORF">HOLleu_04046</name>
</gene>
<dbReference type="SUPFAM" id="SSF49854">
    <property type="entry name" value="Spermadhesin, CUB domain"/>
    <property type="match status" value="1"/>
</dbReference>
<sequence>MRASLNLKLLVVVAFCQSYICQQIEEIEENLTLKFPQNGGNYPRCTRQAWRFTGPNKNSFIEVTLKRLDLKAGDNLCYGIGRKVDVNEKASFTAKQLIDVGQKMQVLQSRDIWVRFFSDKEEEGTGFELKFRVMKPCPGAGGKGLIPKRRGRCYVYADFCLEPQCVCYDGYTGDLCGRRGRSK</sequence>
<protein>
    <recommendedName>
        <fullName evidence="4">CUB domain-containing protein</fullName>
    </recommendedName>
</protein>
<name>A0A9Q1CTR9_HOLLE</name>
<proteinExistence type="predicted"/>
<dbReference type="InterPro" id="IPR035914">
    <property type="entry name" value="Sperma_CUB_dom_sf"/>
</dbReference>
<accession>A0A9Q1CTR9</accession>
<dbReference type="Gene3D" id="2.60.120.290">
    <property type="entry name" value="Spermadhesin, CUB domain"/>
    <property type="match status" value="1"/>
</dbReference>
<dbReference type="EMBL" id="JAIZAY010000001">
    <property type="protein sequence ID" value="KAJ8050735.1"/>
    <property type="molecule type" value="Genomic_DNA"/>
</dbReference>
<evidence type="ECO:0008006" key="4">
    <source>
        <dbReference type="Google" id="ProtNLM"/>
    </source>
</evidence>
<evidence type="ECO:0000256" key="1">
    <source>
        <dbReference type="SAM" id="SignalP"/>
    </source>
</evidence>
<feature type="signal peptide" evidence="1">
    <location>
        <begin position="1"/>
        <end position="21"/>
    </location>
</feature>
<keyword evidence="1" id="KW-0732">Signal</keyword>
<evidence type="ECO:0000313" key="3">
    <source>
        <dbReference type="Proteomes" id="UP001152320"/>
    </source>
</evidence>
<dbReference type="Proteomes" id="UP001152320">
    <property type="component" value="Chromosome 1"/>
</dbReference>
<reference evidence="2" key="1">
    <citation type="submission" date="2021-10" db="EMBL/GenBank/DDBJ databases">
        <title>Tropical sea cucumber genome reveals ecological adaptation and Cuvierian tubules defense mechanism.</title>
        <authorList>
            <person name="Chen T."/>
        </authorList>
    </citation>
    <scope>NUCLEOTIDE SEQUENCE</scope>
    <source>
        <strain evidence="2">Nanhai2018</strain>
        <tissue evidence="2">Muscle</tissue>
    </source>
</reference>
<keyword evidence="3" id="KW-1185">Reference proteome</keyword>
<feature type="chain" id="PRO_5040357695" description="CUB domain-containing protein" evidence="1">
    <location>
        <begin position="22"/>
        <end position="183"/>
    </location>
</feature>
<evidence type="ECO:0000313" key="2">
    <source>
        <dbReference type="EMBL" id="KAJ8050735.1"/>
    </source>
</evidence>